<dbReference type="AlphaFoldDB" id="A0A532V9I9"/>
<dbReference type="InterPro" id="IPR011856">
    <property type="entry name" value="tRNA_endonuc-like_dom_sf"/>
</dbReference>
<dbReference type="EMBL" id="NJBO01000002">
    <property type="protein sequence ID" value="TKJ43859.1"/>
    <property type="molecule type" value="Genomic_DNA"/>
</dbReference>
<dbReference type="GO" id="GO:0009307">
    <property type="term" value="P:DNA restriction-modification system"/>
    <property type="evidence" value="ECO:0007669"/>
    <property type="project" value="InterPro"/>
</dbReference>
<dbReference type="InterPro" id="IPR007560">
    <property type="entry name" value="Restrct_endonuc_IV_Mrr"/>
</dbReference>
<evidence type="ECO:0000313" key="4">
    <source>
        <dbReference type="EMBL" id="TKJ43859.1"/>
    </source>
</evidence>
<feature type="transmembrane region" description="Helical" evidence="2">
    <location>
        <begin position="6"/>
        <end position="27"/>
    </location>
</feature>
<sequence length="480" mass="58186">MFEGPICWVLLILVALGLLIWGISSIIRSVKRRKRRLTDLENRNRELSATIDRQRRQLVSKLAEIKELRSNMEKLKMEIEQRERLVADEKFRMGKMMEQREEEIKQMMEEEKKEISERRSRMKVTIEQKEAEINRKQEEVQRIIEESKRGMPWLGEVFADYFYLQDLRRADYLENKSHPAPRAAEEIRDIANKRREAEKRWRRAKYLLRYWQSILPHLFDFEGETIDEMIATTLNLPEEEEIEEGVDPAVFWQGEAVKEELSHQERLQRALDNWRRRPHKSRWQIGRDYERYVAWWYWEKGYKVLPSGVLYREEDLGRDVIAQKGKEVHIVQCKCWARWRTIYEKHIAQLYGTTMMYRVEQERKQRPQNLELFQKKLKVKSVFMTTTELSPVAHRFAEVLGVEVIENFKLEDYPLVKCNVNRQTGEKIYHLPFDQQYDRTKVERERGETYVWTIKEAEDLGFRRAFRWHGERGRLESRPD</sequence>
<protein>
    <recommendedName>
        <fullName evidence="3">Restriction endonuclease type IV Mrr domain-containing protein</fullName>
    </recommendedName>
</protein>
<proteinExistence type="predicted"/>
<feature type="domain" description="Restriction endonuclease type IV Mrr" evidence="3">
    <location>
        <begin position="286"/>
        <end position="360"/>
    </location>
</feature>
<keyword evidence="1" id="KW-0175">Coiled coil</keyword>
<keyword evidence="2" id="KW-0472">Membrane</keyword>
<gene>
    <name evidence="4" type="ORF">CEE36_01715</name>
</gene>
<name>A0A532V9I9_UNCT6</name>
<dbReference type="Gene3D" id="3.40.1350.10">
    <property type="match status" value="1"/>
</dbReference>
<organism evidence="4 5">
    <name type="scientific">candidate division TA06 bacterium B3_TA06</name>
    <dbReference type="NCBI Taxonomy" id="2012487"/>
    <lineage>
        <taxon>Bacteria</taxon>
        <taxon>Bacteria division TA06</taxon>
    </lineage>
</organism>
<dbReference type="InterPro" id="IPR011335">
    <property type="entry name" value="Restrct_endonuc-II-like"/>
</dbReference>
<evidence type="ECO:0000256" key="1">
    <source>
        <dbReference type="SAM" id="Coils"/>
    </source>
</evidence>
<reference evidence="4 5" key="1">
    <citation type="submission" date="2017-06" db="EMBL/GenBank/DDBJ databases">
        <title>Novel microbial phyla capable of carbon fixation and sulfur reduction in deep-sea sediments.</title>
        <authorList>
            <person name="Huang J."/>
            <person name="Baker B."/>
            <person name="Wang Y."/>
        </authorList>
    </citation>
    <scope>NUCLEOTIDE SEQUENCE [LARGE SCALE GENOMIC DNA]</scope>
    <source>
        <strain evidence="4">B3_TA06</strain>
    </source>
</reference>
<accession>A0A532V9I9</accession>
<dbReference type="GO" id="GO:0003677">
    <property type="term" value="F:DNA binding"/>
    <property type="evidence" value="ECO:0007669"/>
    <property type="project" value="InterPro"/>
</dbReference>
<evidence type="ECO:0000256" key="2">
    <source>
        <dbReference type="SAM" id="Phobius"/>
    </source>
</evidence>
<feature type="coiled-coil region" evidence="1">
    <location>
        <begin position="30"/>
        <end position="146"/>
    </location>
</feature>
<evidence type="ECO:0000259" key="3">
    <source>
        <dbReference type="Pfam" id="PF04471"/>
    </source>
</evidence>
<dbReference type="Pfam" id="PF04471">
    <property type="entry name" value="Mrr_cat"/>
    <property type="match status" value="1"/>
</dbReference>
<comment type="caution">
    <text evidence="4">The sequence shown here is derived from an EMBL/GenBank/DDBJ whole genome shotgun (WGS) entry which is preliminary data.</text>
</comment>
<dbReference type="SUPFAM" id="SSF52980">
    <property type="entry name" value="Restriction endonuclease-like"/>
    <property type="match status" value="1"/>
</dbReference>
<dbReference type="GO" id="GO:0004519">
    <property type="term" value="F:endonuclease activity"/>
    <property type="evidence" value="ECO:0007669"/>
    <property type="project" value="InterPro"/>
</dbReference>
<keyword evidence="2" id="KW-0812">Transmembrane</keyword>
<evidence type="ECO:0000313" key="5">
    <source>
        <dbReference type="Proteomes" id="UP000317778"/>
    </source>
</evidence>
<keyword evidence="2" id="KW-1133">Transmembrane helix</keyword>
<dbReference type="Proteomes" id="UP000317778">
    <property type="component" value="Unassembled WGS sequence"/>
</dbReference>